<dbReference type="GO" id="GO:0070681">
    <property type="term" value="P:glutaminyl-tRNAGln biosynthesis via transamidation"/>
    <property type="evidence" value="ECO:0007669"/>
    <property type="project" value="TreeGrafter"/>
</dbReference>
<dbReference type="AlphaFoldDB" id="X1C4T6"/>
<keyword evidence="1" id="KW-0436">Ligase</keyword>
<dbReference type="SMART" id="SM00845">
    <property type="entry name" value="GatB_Yqey"/>
    <property type="match status" value="1"/>
</dbReference>
<dbReference type="SUPFAM" id="SSF55261">
    <property type="entry name" value="GAD domain-like"/>
    <property type="match status" value="1"/>
</dbReference>
<dbReference type="EMBL" id="BART01024249">
    <property type="protein sequence ID" value="GAH02377.1"/>
    <property type="molecule type" value="Genomic_DNA"/>
</dbReference>
<dbReference type="GO" id="GO:0004812">
    <property type="term" value="F:aminoacyl-tRNA ligase activity"/>
    <property type="evidence" value="ECO:0007669"/>
    <property type="project" value="InterPro"/>
</dbReference>
<keyword evidence="3" id="KW-0067">ATP-binding</keyword>
<dbReference type="GO" id="GO:0050567">
    <property type="term" value="F:glutaminyl-tRNA synthase (glutamine-hydrolyzing) activity"/>
    <property type="evidence" value="ECO:0007669"/>
    <property type="project" value="TreeGrafter"/>
</dbReference>
<dbReference type="GO" id="GO:0005737">
    <property type="term" value="C:cytoplasm"/>
    <property type="evidence" value="ECO:0007669"/>
    <property type="project" value="InterPro"/>
</dbReference>
<dbReference type="GO" id="GO:0006412">
    <property type="term" value="P:translation"/>
    <property type="evidence" value="ECO:0007669"/>
    <property type="project" value="UniProtKB-KW"/>
</dbReference>
<dbReference type="InterPro" id="IPR018027">
    <property type="entry name" value="Asn/Gln_amidotransferase"/>
</dbReference>
<evidence type="ECO:0000256" key="2">
    <source>
        <dbReference type="ARBA" id="ARBA00022741"/>
    </source>
</evidence>
<name>X1C4T6_9ZZZZ</name>
<dbReference type="InterPro" id="IPR014746">
    <property type="entry name" value="Gln_synth/guanido_kin_cat_dom"/>
</dbReference>
<dbReference type="Gene3D" id="3.30.1360.30">
    <property type="entry name" value="GAD-like domain"/>
    <property type="match status" value="1"/>
</dbReference>
<feature type="domain" description="Asn/Gln amidotransferase" evidence="5">
    <location>
        <begin position="167"/>
        <end position="284"/>
    </location>
</feature>
<accession>X1C4T6</accession>
<feature type="non-terminal residue" evidence="6">
    <location>
        <position position="1"/>
    </location>
</feature>
<evidence type="ECO:0000256" key="4">
    <source>
        <dbReference type="ARBA" id="ARBA00022917"/>
    </source>
</evidence>
<gene>
    <name evidence="6" type="ORF">S01H4_43871</name>
</gene>
<dbReference type="InterPro" id="IPR017959">
    <property type="entry name" value="Asn/Gln-tRNA_amidoTrfase_suB/E"/>
</dbReference>
<keyword evidence="4" id="KW-0648">Protein biosynthesis</keyword>
<dbReference type="GO" id="GO:0005524">
    <property type="term" value="F:ATP binding"/>
    <property type="evidence" value="ECO:0007669"/>
    <property type="project" value="UniProtKB-KW"/>
</dbReference>
<evidence type="ECO:0000256" key="1">
    <source>
        <dbReference type="ARBA" id="ARBA00022598"/>
    </source>
</evidence>
<dbReference type="SUPFAM" id="SSF55931">
    <property type="entry name" value="Glutamine synthetase/guanido kinase"/>
    <property type="match status" value="1"/>
</dbReference>
<evidence type="ECO:0000256" key="3">
    <source>
        <dbReference type="ARBA" id="ARBA00022840"/>
    </source>
</evidence>
<keyword evidence="2" id="KW-0547">Nucleotide-binding</keyword>
<dbReference type="PANTHER" id="PTHR11659:SF2">
    <property type="entry name" value="GLUTAMYL-TRNA(GLN) AMIDOTRANSFERASE SUBUNIT E"/>
    <property type="match status" value="1"/>
</dbReference>
<proteinExistence type="predicted"/>
<dbReference type="InterPro" id="IPR004115">
    <property type="entry name" value="GAD-like_sf"/>
</dbReference>
<evidence type="ECO:0000259" key="5">
    <source>
        <dbReference type="SMART" id="SM00845"/>
    </source>
</evidence>
<feature type="non-terminal residue" evidence="6">
    <location>
        <position position="284"/>
    </location>
</feature>
<protein>
    <recommendedName>
        <fullName evidence="5">Asn/Gln amidotransferase domain-containing protein</fullName>
    </recommendedName>
</protein>
<organism evidence="6">
    <name type="scientific">marine sediment metagenome</name>
    <dbReference type="NCBI Taxonomy" id="412755"/>
    <lineage>
        <taxon>unclassified sequences</taxon>
        <taxon>metagenomes</taxon>
        <taxon>ecological metagenomes</taxon>
    </lineage>
</organism>
<dbReference type="Pfam" id="PF02637">
    <property type="entry name" value="GatB_Yqey"/>
    <property type="match status" value="1"/>
</dbReference>
<dbReference type="Pfam" id="PF02938">
    <property type="entry name" value="GAD"/>
    <property type="match status" value="1"/>
</dbReference>
<evidence type="ECO:0000313" key="6">
    <source>
        <dbReference type="EMBL" id="GAH02377.1"/>
    </source>
</evidence>
<reference evidence="6" key="1">
    <citation type="journal article" date="2014" name="Front. Microbiol.">
        <title>High frequency of phylogenetically diverse reductive dehalogenase-homologous genes in deep subseafloor sedimentary metagenomes.</title>
        <authorList>
            <person name="Kawai M."/>
            <person name="Futagami T."/>
            <person name="Toyoda A."/>
            <person name="Takaki Y."/>
            <person name="Nishi S."/>
            <person name="Hori S."/>
            <person name="Arai W."/>
            <person name="Tsubouchi T."/>
            <person name="Morono Y."/>
            <person name="Uchiyama I."/>
            <person name="Ito T."/>
            <person name="Fujiyama A."/>
            <person name="Inagaki F."/>
            <person name="Takami H."/>
        </authorList>
    </citation>
    <scope>NUCLEOTIDE SEQUENCE</scope>
    <source>
        <strain evidence="6">Expedition CK06-06</strain>
    </source>
</reference>
<dbReference type="InterPro" id="IPR003789">
    <property type="entry name" value="Asn/Gln_tRNA_amidoTrase-B-like"/>
</dbReference>
<comment type="caution">
    <text evidence="6">The sequence shown here is derived from an EMBL/GenBank/DDBJ whole genome shotgun (WGS) entry which is preliminary data.</text>
</comment>
<sequence>GKILVKDYRFGTEVSSKVKILTGLKGIIHSDEDLAKYAFSEKDIKIIKNQLNTQEEDCFVLVLGTEEVASKAISLIVERVKQAFKGVPPETRRALENGNTEFLRELHGGARLYPDTDSRAILNSSNDVNEIKDSLPDYPWDVMKEYAISYHIEESSVKQLFFTGKLNLFKKLIKIFPDNPSIIINKILNTTTALRREGKNIDNIKESDFEEIFMHLKNKEISKEAIEEIMIMKADHPELTIAEIKERLKLESISLDDLSKIIDDVINLNVEIIKEKEMRAMGPL</sequence>
<dbReference type="SUPFAM" id="SSF89095">
    <property type="entry name" value="GatB/YqeY motif"/>
    <property type="match status" value="1"/>
</dbReference>
<dbReference type="InterPro" id="IPR029351">
    <property type="entry name" value="GAD_dom"/>
</dbReference>
<dbReference type="PANTHER" id="PTHR11659">
    <property type="entry name" value="GLUTAMYL-TRNA GLN AMIDOTRANSFERASE SUBUNIT B MITOCHONDRIAL AND PROKARYOTIC PET112-RELATED"/>
    <property type="match status" value="1"/>
</dbReference>